<reference evidence="2" key="2">
    <citation type="submission" date="2020-05" db="EMBL/GenBank/DDBJ databases">
        <title>Complete genome sequence of Bradyrhizobium diazoefficiens XF4 isolated from soybean nodule.</title>
        <authorList>
            <person name="Noda R."/>
            <person name="Kakizaki K."/>
            <person name="Minamisawa K."/>
        </authorList>
    </citation>
    <scope>NUCLEOTIDE SEQUENCE</scope>
    <source>
        <strain evidence="2">XF4</strain>
    </source>
</reference>
<protein>
    <submittedName>
        <fullName evidence="2">Uncharacterized protein</fullName>
    </submittedName>
</protein>
<reference evidence="1" key="1">
    <citation type="submission" date="2020-05" db="EMBL/GenBank/DDBJ databases">
        <title>Complete genome sequence of Bradyrhizobium diazoefficiens XF1 isolated from soybean nodule.</title>
        <authorList>
            <person name="Noda R."/>
            <person name="Kakizaki K."/>
            <person name="Minamisawa K."/>
        </authorList>
    </citation>
    <scope>NUCLEOTIDE SEQUENCE</scope>
    <source>
        <strain evidence="1">XF1</strain>
    </source>
</reference>
<evidence type="ECO:0000313" key="1">
    <source>
        <dbReference type="EMBL" id="BCE22875.1"/>
    </source>
</evidence>
<proteinExistence type="predicted"/>
<name>A0A809Z9V2_9BRAD</name>
<dbReference type="EMBL" id="AP023094">
    <property type="protein sequence ID" value="BCE49139.1"/>
    <property type="molecule type" value="Genomic_DNA"/>
</dbReference>
<dbReference type="AlphaFoldDB" id="A0A809Z9V2"/>
<gene>
    <name evidence="1" type="ORF">XF1B_55560</name>
    <name evidence="2" type="ORF">XF4B_54880</name>
</gene>
<organism evidence="2">
    <name type="scientific">Bradyrhizobium diazoefficiens</name>
    <dbReference type="NCBI Taxonomy" id="1355477"/>
    <lineage>
        <taxon>Bacteria</taxon>
        <taxon>Pseudomonadati</taxon>
        <taxon>Pseudomonadota</taxon>
        <taxon>Alphaproteobacteria</taxon>
        <taxon>Hyphomicrobiales</taxon>
        <taxon>Nitrobacteraceae</taxon>
        <taxon>Bradyrhizobium</taxon>
    </lineage>
</organism>
<evidence type="ECO:0000313" key="2">
    <source>
        <dbReference type="EMBL" id="BCE49139.1"/>
    </source>
</evidence>
<sequence>MQRLREEPDNLCQRHMRELQQTPQVASLPLSRCSTPYSTWLTNQSAIEQQSAIPRYGNAIVIGSSLTNSDAETLARFAYSQPRDYPVRMHRAFAFCLATAAKAVPDGPD</sequence>
<accession>A0A809Z9V2</accession>
<dbReference type="EMBL" id="AP023091">
    <property type="protein sequence ID" value="BCE22875.1"/>
    <property type="molecule type" value="Genomic_DNA"/>
</dbReference>